<protein>
    <submittedName>
        <fullName evidence="1">Uncharacterized protein</fullName>
    </submittedName>
</protein>
<accession>A0A6C0GIG0</accession>
<dbReference type="AlphaFoldDB" id="A0A6C0GIG0"/>
<evidence type="ECO:0000313" key="2">
    <source>
        <dbReference type="Proteomes" id="UP000480178"/>
    </source>
</evidence>
<gene>
    <name evidence="1" type="ORF">GXP67_14805</name>
</gene>
<proteinExistence type="predicted"/>
<evidence type="ECO:0000313" key="1">
    <source>
        <dbReference type="EMBL" id="QHT67816.1"/>
    </source>
</evidence>
<dbReference type="KEGG" id="rhoz:GXP67_14805"/>
<dbReference type="RefSeq" id="WP_162443838.1">
    <property type="nucleotide sequence ID" value="NZ_CP048222.1"/>
</dbReference>
<name>A0A6C0GIG0_9BACT</name>
<reference evidence="1 2" key="1">
    <citation type="submission" date="2020-01" db="EMBL/GenBank/DDBJ databases">
        <authorList>
            <person name="Kim M.K."/>
        </authorList>
    </citation>
    <scope>NUCLEOTIDE SEQUENCE [LARGE SCALE GENOMIC DNA]</scope>
    <source>
        <strain evidence="1 2">172606-1</strain>
    </source>
</reference>
<organism evidence="1 2">
    <name type="scientific">Rhodocytophaga rosea</name>
    <dbReference type="NCBI Taxonomy" id="2704465"/>
    <lineage>
        <taxon>Bacteria</taxon>
        <taxon>Pseudomonadati</taxon>
        <taxon>Bacteroidota</taxon>
        <taxon>Cytophagia</taxon>
        <taxon>Cytophagales</taxon>
        <taxon>Rhodocytophagaceae</taxon>
        <taxon>Rhodocytophaga</taxon>
    </lineage>
</organism>
<keyword evidence="2" id="KW-1185">Reference proteome</keyword>
<sequence>MKFNHRIPISLYEFIRTGKFDYVKIGMRKEQLLQQFPDPEDWGMGTNQNTAKIWRYGNFELHFQDQTLTMIFNDYFPEIDGGEFLDIDGWILTEKQSLLSVQAALNQSCIAYQTSPGQFDLVIIKILQSGVELFFYLEERNSSVDPNLYVLGAMSKK</sequence>
<dbReference type="EMBL" id="CP048222">
    <property type="protein sequence ID" value="QHT67816.1"/>
    <property type="molecule type" value="Genomic_DNA"/>
</dbReference>
<dbReference type="Proteomes" id="UP000480178">
    <property type="component" value="Chromosome"/>
</dbReference>